<dbReference type="HAMAP" id="MF_00917">
    <property type="entry name" value="QueE"/>
    <property type="match status" value="1"/>
</dbReference>
<evidence type="ECO:0000256" key="2">
    <source>
        <dbReference type="ARBA" id="ARBA00022691"/>
    </source>
</evidence>
<feature type="binding site" evidence="8">
    <location>
        <position position="95"/>
    </location>
    <ligand>
        <name>S-adenosyl-L-methionine</name>
        <dbReference type="ChEBI" id="CHEBI:59789"/>
    </ligand>
</feature>
<dbReference type="GO" id="GO:0016840">
    <property type="term" value="F:carbon-nitrogen lyase activity"/>
    <property type="evidence" value="ECO:0007669"/>
    <property type="project" value="UniProtKB-UniRule"/>
</dbReference>
<evidence type="ECO:0000259" key="9">
    <source>
        <dbReference type="PROSITE" id="PS51918"/>
    </source>
</evidence>
<evidence type="ECO:0000256" key="5">
    <source>
        <dbReference type="ARBA" id="ARBA00023004"/>
    </source>
</evidence>
<evidence type="ECO:0000256" key="3">
    <source>
        <dbReference type="ARBA" id="ARBA00022723"/>
    </source>
</evidence>
<evidence type="ECO:0000256" key="4">
    <source>
        <dbReference type="ARBA" id="ARBA00022842"/>
    </source>
</evidence>
<dbReference type="UniPathway" id="UPA00391"/>
<keyword evidence="6 8" id="KW-0411">Iron-sulfur</keyword>
<keyword evidence="11" id="KW-1185">Reference proteome</keyword>
<comment type="caution">
    <text evidence="8">Lacks conserved residue(s) required for the propagation of feature annotation.</text>
</comment>
<dbReference type="Proteomes" id="UP000324595">
    <property type="component" value="Unassembled WGS sequence"/>
</dbReference>
<dbReference type="Pfam" id="PF04055">
    <property type="entry name" value="Radical_SAM"/>
    <property type="match status" value="1"/>
</dbReference>
<comment type="cofactor">
    <cofactor evidence="8">
        <name>[4Fe-4S] cluster</name>
        <dbReference type="ChEBI" id="CHEBI:49883"/>
    </cofactor>
    <text evidence="8">Binds 1 [4Fe-4S] cluster. The cluster is coordinated with 3 cysteines and an exchangeable S-adenosyl-L-methionine.</text>
</comment>
<dbReference type="Gene3D" id="3.20.20.70">
    <property type="entry name" value="Aldolase class I"/>
    <property type="match status" value="1"/>
</dbReference>
<comment type="pathway">
    <text evidence="8">Purine metabolism; 7-cyano-7-deazaguanine biosynthesis.</text>
</comment>
<dbReference type="GO" id="GO:0051539">
    <property type="term" value="F:4 iron, 4 sulfur cluster binding"/>
    <property type="evidence" value="ECO:0007669"/>
    <property type="project" value="UniProtKB-UniRule"/>
</dbReference>
<dbReference type="InterPro" id="IPR024924">
    <property type="entry name" value="7-CO-7-deazaguanine_synth-like"/>
</dbReference>
<feature type="binding site" evidence="8">
    <location>
        <position position="52"/>
    </location>
    <ligand>
        <name>[4Fe-4S] cluster</name>
        <dbReference type="ChEBI" id="CHEBI:49883"/>
        <note>4Fe-4S-S-AdoMet</note>
    </ligand>
</feature>
<dbReference type="InterPro" id="IPR058240">
    <property type="entry name" value="rSAM_sf"/>
</dbReference>
<keyword evidence="1 8" id="KW-0004">4Fe-4S</keyword>
<accession>A0A5D3YQL9</accession>
<dbReference type="GO" id="GO:1904047">
    <property type="term" value="F:S-adenosyl-L-methionine binding"/>
    <property type="evidence" value="ECO:0007669"/>
    <property type="project" value="UniProtKB-UniRule"/>
</dbReference>
<evidence type="ECO:0000256" key="7">
    <source>
        <dbReference type="ARBA" id="ARBA00023239"/>
    </source>
</evidence>
<dbReference type="AlphaFoldDB" id="A0A5D3YQL9"/>
<reference evidence="10 11" key="1">
    <citation type="submission" date="2019-07" db="EMBL/GenBank/DDBJ databases">
        <title>Genomic Encyclopedia of Archaeal and Bacterial Type Strains, Phase II (KMG-II): from individual species to whole genera.</title>
        <authorList>
            <person name="Goeker M."/>
        </authorList>
    </citation>
    <scope>NUCLEOTIDE SEQUENCE [LARGE SCALE GENOMIC DNA]</scope>
    <source>
        <strain evidence="10 11">DSM 21935</strain>
    </source>
</reference>
<keyword evidence="2 8" id="KW-0949">S-adenosyl-L-methionine</keyword>
<evidence type="ECO:0000256" key="1">
    <source>
        <dbReference type="ARBA" id="ARBA00022485"/>
    </source>
</evidence>
<gene>
    <name evidence="8" type="primary">queE</name>
    <name evidence="10" type="ORF">LX73_0670</name>
</gene>
<comment type="similarity">
    <text evidence="8">Belongs to the radical SAM superfamily. 7-carboxy-7-deazaguanine synthase family.</text>
</comment>
<dbReference type="OrthoDB" id="9792276at2"/>
<comment type="catalytic activity">
    <reaction evidence="8">
        <text>6-carboxy-5,6,7,8-tetrahydropterin + H(+) = 7-carboxy-7-carbaguanine + NH4(+)</text>
        <dbReference type="Rhea" id="RHEA:27974"/>
        <dbReference type="ChEBI" id="CHEBI:15378"/>
        <dbReference type="ChEBI" id="CHEBI:28938"/>
        <dbReference type="ChEBI" id="CHEBI:61032"/>
        <dbReference type="ChEBI" id="CHEBI:61036"/>
        <dbReference type="EC" id="4.3.99.3"/>
    </reaction>
</comment>
<dbReference type="InterPro" id="IPR013785">
    <property type="entry name" value="Aldolase_TIM"/>
</dbReference>
<dbReference type="SFLD" id="SFLDS00029">
    <property type="entry name" value="Radical_SAM"/>
    <property type="match status" value="1"/>
</dbReference>
<comment type="subunit">
    <text evidence="8">Homodimer.</text>
</comment>
<dbReference type="GO" id="GO:0000287">
    <property type="term" value="F:magnesium ion binding"/>
    <property type="evidence" value="ECO:0007669"/>
    <property type="project" value="UniProtKB-UniRule"/>
</dbReference>
<feature type="binding site" evidence="8">
    <location>
        <begin position="136"/>
        <end position="138"/>
    </location>
    <ligand>
        <name>S-adenosyl-L-methionine</name>
        <dbReference type="ChEBI" id="CHEBI:59789"/>
    </ligand>
</feature>
<dbReference type="PANTHER" id="PTHR42836:SF1">
    <property type="entry name" value="7-CARBOXY-7-DEAZAGUANINE SYNTHASE"/>
    <property type="match status" value="1"/>
</dbReference>
<dbReference type="PROSITE" id="PS51918">
    <property type="entry name" value="RADICAL_SAM"/>
    <property type="match status" value="1"/>
</dbReference>
<keyword evidence="5 8" id="KW-0408">Iron</keyword>
<evidence type="ECO:0000256" key="8">
    <source>
        <dbReference type="HAMAP-Rule" id="MF_00917"/>
    </source>
</evidence>
<dbReference type="InterPro" id="IPR007197">
    <property type="entry name" value="rSAM"/>
</dbReference>
<feature type="binding site" evidence="8">
    <location>
        <begin position="58"/>
        <end position="60"/>
    </location>
    <ligand>
        <name>S-adenosyl-L-methionine</name>
        <dbReference type="ChEBI" id="CHEBI:59789"/>
    </ligand>
</feature>
<feature type="domain" description="Radical SAM core" evidence="9">
    <location>
        <begin position="39"/>
        <end position="218"/>
    </location>
</feature>
<comment type="caution">
    <text evidence="10">The sequence shown here is derived from an EMBL/GenBank/DDBJ whole genome shotgun (WGS) entry which is preliminary data.</text>
</comment>
<feature type="binding site" evidence="8">
    <location>
        <position position="48"/>
    </location>
    <ligand>
        <name>substrate</name>
    </ligand>
</feature>
<protein>
    <recommendedName>
        <fullName evidence="8">7-carboxy-7-deazaguanine synthase</fullName>
        <shortName evidence="8">CDG synthase</shortName>
        <ecNumber evidence="8">4.3.99.3</ecNumber>
    </recommendedName>
    <alternativeName>
        <fullName evidence="8">Queuosine biosynthesis protein QueE</fullName>
    </alternativeName>
</protein>
<sequence length="218" mass="24665">MFNMLEKNKMDNLIDEDEMKGVKYPLVEDFYTIQGEGAHSGRPAYFIRTAGCDVNCWWCDVKESWDEEKHSKKSVADIVQGAKDSGAKFAVITGGEPLLHDLGPLTYQLKQAGMDVHIETSGSSPVSGYLDWITLSPKRFKEPTDDIFRYVDELKVVVLTNKDLEWAEKNAAKCPDSTQLLLQPEWEKEGAVELIIDYVKSNPEWGISLQTHKFMGVE</sequence>
<dbReference type="GO" id="GO:0008616">
    <property type="term" value="P:tRNA queuosine(34) biosynthetic process"/>
    <property type="evidence" value="ECO:0007669"/>
    <property type="project" value="UniProtKB-UniRule"/>
</dbReference>
<proteinExistence type="inferred from homology"/>
<feature type="binding site" evidence="8">
    <location>
        <position position="93"/>
    </location>
    <ligand>
        <name>substrate</name>
    </ligand>
</feature>
<dbReference type="SUPFAM" id="SSF102114">
    <property type="entry name" value="Radical SAM enzymes"/>
    <property type="match status" value="1"/>
</dbReference>
<keyword evidence="4 8" id="KW-0460">Magnesium</keyword>
<keyword evidence="7 8" id="KW-0456">Lyase</keyword>
<organism evidence="10 11">
    <name type="scientific">Fodinibius salinus</name>
    <dbReference type="NCBI Taxonomy" id="860790"/>
    <lineage>
        <taxon>Bacteria</taxon>
        <taxon>Pseudomonadati</taxon>
        <taxon>Balneolota</taxon>
        <taxon>Balneolia</taxon>
        <taxon>Balneolales</taxon>
        <taxon>Balneolaceae</taxon>
        <taxon>Fodinibius</taxon>
    </lineage>
</organism>
<feature type="binding site" evidence="8">
    <location>
        <begin position="33"/>
        <end position="35"/>
    </location>
    <ligand>
        <name>substrate</name>
    </ligand>
</feature>
<dbReference type="CDD" id="cd01335">
    <property type="entry name" value="Radical_SAM"/>
    <property type="match status" value="1"/>
</dbReference>
<dbReference type="PIRSF" id="PIRSF000370">
    <property type="entry name" value="QueE"/>
    <property type="match status" value="1"/>
</dbReference>
<keyword evidence="3 8" id="KW-0479">Metal-binding</keyword>
<dbReference type="EMBL" id="VNHY01000001">
    <property type="protein sequence ID" value="TYP95369.1"/>
    <property type="molecule type" value="Genomic_DNA"/>
</dbReference>
<evidence type="ECO:0000313" key="11">
    <source>
        <dbReference type="Proteomes" id="UP000324595"/>
    </source>
</evidence>
<dbReference type="EC" id="4.3.99.3" evidence="8"/>
<evidence type="ECO:0000256" key="6">
    <source>
        <dbReference type="ARBA" id="ARBA00023014"/>
    </source>
</evidence>
<feature type="binding site" evidence="8">
    <location>
        <position position="59"/>
    </location>
    <ligand>
        <name>[4Fe-4S] cluster</name>
        <dbReference type="ChEBI" id="CHEBI:49883"/>
        <note>4Fe-4S-S-AdoMet</note>
    </ligand>
</feature>
<feature type="binding site" evidence="8">
    <location>
        <position position="56"/>
    </location>
    <ligand>
        <name>[4Fe-4S] cluster</name>
        <dbReference type="ChEBI" id="CHEBI:49883"/>
        <note>4Fe-4S-S-AdoMet</note>
    </ligand>
</feature>
<dbReference type="PANTHER" id="PTHR42836">
    <property type="entry name" value="7-CARBOXY-7-DEAZAGUANINE SYNTHASE"/>
    <property type="match status" value="1"/>
</dbReference>
<comment type="cofactor">
    <cofactor evidence="8">
        <name>Mg(2+)</name>
        <dbReference type="ChEBI" id="CHEBI:18420"/>
    </cofactor>
</comment>
<evidence type="ECO:0000313" key="10">
    <source>
        <dbReference type="EMBL" id="TYP95369.1"/>
    </source>
</evidence>
<comment type="function">
    <text evidence="8">Catalyzes the complex heterocyclic radical-mediated conversion of 6-carboxy-5,6,7,8-tetrahydropterin (CPH4) to 7-carboxy-7-deazaguanine (CDG), a step common to the biosynthetic pathways of all 7-deazapurine-containing compounds.</text>
</comment>
<keyword evidence="8" id="KW-0671">Queuosine biosynthesis</keyword>
<name>A0A5D3YQL9_9BACT</name>
<comment type="cofactor">
    <cofactor evidence="8">
        <name>S-adenosyl-L-methionine</name>
        <dbReference type="ChEBI" id="CHEBI:59789"/>
    </cofactor>
    <text evidence="8">Binds 1 S-adenosyl-L-methionine per subunit.</text>
</comment>